<accession>Q47PN4</accession>
<dbReference type="Pfam" id="PF13576">
    <property type="entry name" value="Pentapeptide_3"/>
    <property type="match status" value="1"/>
</dbReference>
<evidence type="ECO:0008006" key="2">
    <source>
        <dbReference type="Google" id="ProtNLM"/>
    </source>
</evidence>
<sequence length="147" mass="16457">MYRCVVRLPVPEDASKEEHVEHQQRTLRFASFREVRHTIIRIIGRRLRKDAPVSWQGCDFDFTGVVFDGGDLSDAHVTGGRISFREAQFTNSRMDFTGATFSGGTVDFADVRDLSVMPQGLREATVKAAPEAKVLLPEEWLSSSPAD</sequence>
<gene>
    <name evidence="1" type="ordered locus">Tfu_1549</name>
</gene>
<protein>
    <recommendedName>
        <fullName evidence="2">Pentapeptide repeat</fullName>
    </recommendedName>
</protein>
<dbReference type="EMBL" id="CP000088">
    <property type="protein sequence ID" value="AAZ55585.1"/>
    <property type="molecule type" value="Genomic_DNA"/>
</dbReference>
<organism evidence="1">
    <name type="scientific">Thermobifida fusca (strain YX)</name>
    <dbReference type="NCBI Taxonomy" id="269800"/>
    <lineage>
        <taxon>Bacteria</taxon>
        <taxon>Bacillati</taxon>
        <taxon>Actinomycetota</taxon>
        <taxon>Actinomycetes</taxon>
        <taxon>Streptosporangiales</taxon>
        <taxon>Nocardiopsidaceae</taxon>
        <taxon>Thermobifida</taxon>
    </lineage>
</organism>
<dbReference type="STRING" id="269800.Tfu_1549"/>
<proteinExistence type="predicted"/>
<dbReference type="KEGG" id="tfu:Tfu_1549"/>
<dbReference type="SUPFAM" id="SSF141571">
    <property type="entry name" value="Pentapeptide repeat-like"/>
    <property type="match status" value="1"/>
</dbReference>
<name>Q47PN4_THEFY</name>
<dbReference type="InterPro" id="IPR001646">
    <property type="entry name" value="5peptide_repeat"/>
</dbReference>
<dbReference type="Gene3D" id="2.160.20.80">
    <property type="entry name" value="E3 ubiquitin-protein ligase SopA"/>
    <property type="match status" value="1"/>
</dbReference>
<dbReference type="AlphaFoldDB" id="Q47PN4"/>
<dbReference type="HOGENOM" id="CLU_1767182_0_0_11"/>
<reference evidence="1" key="1">
    <citation type="submission" date="2005-07" db="EMBL/GenBank/DDBJ databases">
        <title>Complete sequence of Thermobifida fusca YX.</title>
        <authorList>
            <consortium name="US DOE Joint Genome Institute"/>
            <person name="Copeland A."/>
            <person name="Lucas S."/>
            <person name="Lapidus A."/>
            <person name="Barry K."/>
            <person name="Detter J.C."/>
            <person name="Glavina T."/>
            <person name="Hammon N."/>
            <person name="Israni S."/>
            <person name="Pitluck S."/>
            <person name="Di Bartolo G."/>
            <person name="Chain P."/>
            <person name="Schmutz J."/>
            <person name="Larimer F."/>
            <person name="Land M."/>
            <person name="Lykidis A."/>
            <person name="Richardson P."/>
        </authorList>
    </citation>
    <scope>NUCLEOTIDE SEQUENCE</scope>
    <source>
        <strain evidence="1">YX</strain>
    </source>
</reference>
<evidence type="ECO:0000313" key="1">
    <source>
        <dbReference type="EMBL" id="AAZ55585.1"/>
    </source>
</evidence>